<evidence type="ECO:0000313" key="2">
    <source>
        <dbReference type="EMBL" id="SNQ50706.1"/>
    </source>
</evidence>
<accession>A0A2I2KYH7</accession>
<organism evidence="2 3">
    <name type="scientific">Frankia canadensis</name>
    <dbReference type="NCBI Taxonomy" id="1836972"/>
    <lineage>
        <taxon>Bacteria</taxon>
        <taxon>Bacillati</taxon>
        <taxon>Actinomycetota</taxon>
        <taxon>Actinomycetes</taxon>
        <taxon>Frankiales</taxon>
        <taxon>Frankiaceae</taxon>
        <taxon>Frankia</taxon>
    </lineage>
</organism>
<proteinExistence type="predicted"/>
<feature type="compositionally biased region" description="Gly residues" evidence="1">
    <location>
        <begin position="1"/>
        <end position="11"/>
    </location>
</feature>
<feature type="region of interest" description="Disordered" evidence="1">
    <location>
        <begin position="1"/>
        <end position="56"/>
    </location>
</feature>
<name>A0A2I2KYH7_9ACTN</name>
<evidence type="ECO:0000313" key="3">
    <source>
        <dbReference type="Proteomes" id="UP000234331"/>
    </source>
</evidence>
<evidence type="ECO:0000256" key="1">
    <source>
        <dbReference type="SAM" id="MobiDB-lite"/>
    </source>
</evidence>
<reference evidence="2 3" key="1">
    <citation type="submission" date="2017-06" db="EMBL/GenBank/DDBJ databases">
        <authorList>
            <person name="Kim H.J."/>
            <person name="Triplett B.A."/>
        </authorList>
    </citation>
    <scope>NUCLEOTIDE SEQUENCE [LARGE SCALE GENOMIC DNA]</scope>
    <source>
        <strain evidence="2">FRACA_ARgP5</strain>
    </source>
</reference>
<dbReference type="AlphaFoldDB" id="A0A2I2KYH7"/>
<protein>
    <submittedName>
        <fullName evidence="2">Uncharacterized protein</fullName>
    </submittedName>
</protein>
<keyword evidence="3" id="KW-1185">Reference proteome</keyword>
<sequence length="78" mass="8244">MAEGGIGGAGPGEVRANPAEETRRGHGRPTVRDIGQVRLQTGARPSSGRPWRLSDYGEPHLSLPSVLLTMRMAQVVAA</sequence>
<gene>
    <name evidence="2" type="ORF">FRACA_510005</name>
</gene>
<dbReference type="Proteomes" id="UP000234331">
    <property type="component" value="Unassembled WGS sequence"/>
</dbReference>
<dbReference type="EMBL" id="FZMO01000457">
    <property type="protein sequence ID" value="SNQ50706.1"/>
    <property type="molecule type" value="Genomic_DNA"/>
</dbReference>